<name>A0ACB9BKV3_CICIN</name>
<dbReference type="Proteomes" id="UP001055811">
    <property type="component" value="Linkage Group LG06"/>
</dbReference>
<comment type="caution">
    <text evidence="1">The sequence shown here is derived from an EMBL/GenBank/DDBJ whole genome shotgun (WGS) entry which is preliminary data.</text>
</comment>
<sequence length="149" mass="16655">MKRPTVEQETVAEKKRESENQIKIRYPKGIKESYDTVTPNSTSSSLKRNDLGIGNYESLIEERIISAMVHLTSPTSVLFHNLATVFSLLSSKAAVAAPPCLDLKKNVTCKNRFQALIGPTRSCKVVYAVKIDGNSRKQVKRNCTWKKAN</sequence>
<reference evidence="2" key="1">
    <citation type="journal article" date="2022" name="Mol. Ecol. Resour.">
        <title>The genomes of chicory, endive, great burdock and yacon provide insights into Asteraceae palaeo-polyploidization history and plant inulin production.</title>
        <authorList>
            <person name="Fan W."/>
            <person name="Wang S."/>
            <person name="Wang H."/>
            <person name="Wang A."/>
            <person name="Jiang F."/>
            <person name="Liu H."/>
            <person name="Zhao H."/>
            <person name="Xu D."/>
            <person name="Zhang Y."/>
        </authorList>
    </citation>
    <scope>NUCLEOTIDE SEQUENCE [LARGE SCALE GENOMIC DNA]</scope>
    <source>
        <strain evidence="2">cv. Punajuju</strain>
    </source>
</reference>
<organism evidence="1 2">
    <name type="scientific">Cichorium intybus</name>
    <name type="common">Chicory</name>
    <dbReference type="NCBI Taxonomy" id="13427"/>
    <lineage>
        <taxon>Eukaryota</taxon>
        <taxon>Viridiplantae</taxon>
        <taxon>Streptophyta</taxon>
        <taxon>Embryophyta</taxon>
        <taxon>Tracheophyta</taxon>
        <taxon>Spermatophyta</taxon>
        <taxon>Magnoliopsida</taxon>
        <taxon>eudicotyledons</taxon>
        <taxon>Gunneridae</taxon>
        <taxon>Pentapetalae</taxon>
        <taxon>asterids</taxon>
        <taxon>campanulids</taxon>
        <taxon>Asterales</taxon>
        <taxon>Asteraceae</taxon>
        <taxon>Cichorioideae</taxon>
        <taxon>Cichorieae</taxon>
        <taxon>Cichoriinae</taxon>
        <taxon>Cichorium</taxon>
    </lineage>
</organism>
<dbReference type="EMBL" id="CM042014">
    <property type="protein sequence ID" value="KAI3722637.1"/>
    <property type="molecule type" value="Genomic_DNA"/>
</dbReference>
<proteinExistence type="predicted"/>
<evidence type="ECO:0000313" key="1">
    <source>
        <dbReference type="EMBL" id="KAI3722637.1"/>
    </source>
</evidence>
<evidence type="ECO:0000313" key="2">
    <source>
        <dbReference type="Proteomes" id="UP001055811"/>
    </source>
</evidence>
<accession>A0ACB9BKV3</accession>
<protein>
    <submittedName>
        <fullName evidence="1">Uncharacterized protein</fullName>
    </submittedName>
</protein>
<keyword evidence="2" id="KW-1185">Reference proteome</keyword>
<reference evidence="1 2" key="2">
    <citation type="journal article" date="2022" name="Mol. Ecol. Resour.">
        <title>The genomes of chicory, endive, great burdock and yacon provide insights into Asteraceae paleo-polyploidization history and plant inulin production.</title>
        <authorList>
            <person name="Fan W."/>
            <person name="Wang S."/>
            <person name="Wang H."/>
            <person name="Wang A."/>
            <person name="Jiang F."/>
            <person name="Liu H."/>
            <person name="Zhao H."/>
            <person name="Xu D."/>
            <person name="Zhang Y."/>
        </authorList>
    </citation>
    <scope>NUCLEOTIDE SEQUENCE [LARGE SCALE GENOMIC DNA]</scope>
    <source>
        <strain evidence="2">cv. Punajuju</strain>
        <tissue evidence="1">Leaves</tissue>
    </source>
</reference>
<gene>
    <name evidence="1" type="ORF">L2E82_33679</name>
</gene>